<dbReference type="RefSeq" id="YP_009778116.1">
    <property type="nucleotide sequence ID" value="NC_047711.1"/>
</dbReference>
<name>A0A6S4PDF3_9CAUD</name>
<proteinExistence type="predicted"/>
<evidence type="ECO:0000256" key="1">
    <source>
        <dbReference type="SAM" id="Phobius"/>
    </source>
</evidence>
<evidence type="ECO:0000313" key="2">
    <source>
        <dbReference type="EMBL" id="BAQ94058.1"/>
    </source>
</evidence>
<accession>A0A6S4PDF3</accession>
<dbReference type="GeneID" id="55412574"/>
<keyword evidence="1" id="KW-0472">Membrane</keyword>
<keyword evidence="1" id="KW-1133">Transmembrane helix</keyword>
<feature type="transmembrane region" description="Helical" evidence="1">
    <location>
        <begin position="6"/>
        <end position="27"/>
    </location>
</feature>
<dbReference type="EMBL" id="AP013540">
    <property type="protein sequence ID" value="BAQ94058.1"/>
    <property type="molecule type" value="Genomic_DNA"/>
</dbReference>
<sequence>MDIKSIGVGLGIVMTIAGVLMSIGSVMNRLEVLEAKTAPDIKPLVERISILEGEQKVLQTKIEQLKTQNENPLR</sequence>
<dbReference type="KEGG" id="vg:55412574"/>
<keyword evidence="3" id="KW-1185">Reference proteome</keyword>
<reference evidence="2 3" key="1">
    <citation type="journal article" date="2013" name="PLoS Genet.">
        <title>Expanding the Marine Virosphere Using Metagenomics.</title>
        <authorList>
            <person name="Mizuno C.M."/>
            <person name="Rodriguez-Valera F."/>
            <person name="Kimes N.E."/>
            <person name="Ghai R."/>
        </authorList>
    </citation>
    <scope>NUCLEOTIDE SEQUENCE [LARGE SCALE GENOMIC DNA]</scope>
    <source>
        <strain evidence="2">UvMED-CGR-C62A-MedDCM-OCT-S28-C10</strain>
    </source>
</reference>
<keyword evidence="1" id="KW-0812">Transmembrane</keyword>
<evidence type="ECO:0000313" key="3">
    <source>
        <dbReference type="Proteomes" id="UP000505345"/>
    </source>
</evidence>
<protein>
    <submittedName>
        <fullName evidence="2">Uncharacterized protein</fullName>
    </submittedName>
</protein>
<dbReference type="Proteomes" id="UP000505345">
    <property type="component" value="Segment"/>
</dbReference>
<organism evidence="2 3">
    <name type="scientific">uncultured phage_MedDCM-OCT-S28-C10</name>
    <dbReference type="NCBI Taxonomy" id="2741077"/>
    <lineage>
        <taxon>Viruses</taxon>
        <taxon>Duplodnaviria</taxon>
        <taxon>Heunggongvirae</taxon>
        <taxon>Uroviricota</taxon>
        <taxon>Caudoviricetes</taxon>
        <taxon>Autographivirales</taxon>
        <taxon>Votkovvirus</taxon>
        <taxon>Votkovvirus S28C10</taxon>
    </lineage>
</organism>